<protein>
    <submittedName>
        <fullName evidence="2">Uncharacterized protein</fullName>
    </submittedName>
</protein>
<dbReference type="EMBL" id="CM017622">
    <property type="protein sequence ID" value="TYH90462.1"/>
    <property type="molecule type" value="Genomic_DNA"/>
</dbReference>
<feature type="compositionally biased region" description="Pro residues" evidence="1">
    <location>
        <begin position="81"/>
        <end position="91"/>
    </location>
</feature>
<proteinExistence type="predicted"/>
<evidence type="ECO:0000256" key="1">
    <source>
        <dbReference type="SAM" id="MobiDB-lite"/>
    </source>
</evidence>
<evidence type="ECO:0000313" key="3">
    <source>
        <dbReference type="Proteomes" id="UP000322667"/>
    </source>
</evidence>
<keyword evidence="3" id="KW-1185">Reference proteome</keyword>
<accession>A0A5D2MGW4</accession>
<feature type="region of interest" description="Disordered" evidence="1">
    <location>
        <begin position="69"/>
        <end position="102"/>
    </location>
</feature>
<sequence length="102" mass="11224">MEEGIDPESLFDAKSSVLIFKRLLISGGIAPVRLLLLRTKSETWFNLPNDDGISPVKKLELKSTSFRRLSCPNSSCKSPSNPLPLKLPPEYGPKNLSKPGSE</sequence>
<organism evidence="2 3">
    <name type="scientific">Gossypium tomentosum</name>
    <name type="common">Hawaiian cotton</name>
    <name type="synonym">Gossypium sandvicense</name>
    <dbReference type="NCBI Taxonomy" id="34277"/>
    <lineage>
        <taxon>Eukaryota</taxon>
        <taxon>Viridiplantae</taxon>
        <taxon>Streptophyta</taxon>
        <taxon>Embryophyta</taxon>
        <taxon>Tracheophyta</taxon>
        <taxon>Spermatophyta</taxon>
        <taxon>Magnoliopsida</taxon>
        <taxon>eudicotyledons</taxon>
        <taxon>Gunneridae</taxon>
        <taxon>Pentapetalae</taxon>
        <taxon>rosids</taxon>
        <taxon>malvids</taxon>
        <taxon>Malvales</taxon>
        <taxon>Malvaceae</taxon>
        <taxon>Malvoideae</taxon>
        <taxon>Gossypium</taxon>
    </lineage>
</organism>
<feature type="compositionally biased region" description="Low complexity" evidence="1">
    <location>
        <begin position="69"/>
        <end position="80"/>
    </location>
</feature>
<dbReference type="AlphaFoldDB" id="A0A5D2MGW4"/>
<name>A0A5D2MGW4_GOSTO</name>
<gene>
    <name evidence="2" type="ORF">ES332_A13G049700v1</name>
</gene>
<dbReference type="Proteomes" id="UP000322667">
    <property type="component" value="Chromosome A13"/>
</dbReference>
<reference evidence="2 3" key="1">
    <citation type="submission" date="2019-07" db="EMBL/GenBank/DDBJ databases">
        <title>WGS assembly of Gossypium tomentosum.</title>
        <authorList>
            <person name="Chen Z.J."/>
            <person name="Sreedasyam A."/>
            <person name="Ando A."/>
            <person name="Song Q."/>
            <person name="De L."/>
            <person name="Hulse-Kemp A."/>
            <person name="Ding M."/>
            <person name="Ye W."/>
            <person name="Kirkbride R."/>
            <person name="Jenkins J."/>
            <person name="Plott C."/>
            <person name="Lovell J."/>
            <person name="Lin Y.-M."/>
            <person name="Vaughn R."/>
            <person name="Liu B."/>
            <person name="Li W."/>
            <person name="Simpson S."/>
            <person name="Scheffler B."/>
            <person name="Saski C."/>
            <person name="Grover C."/>
            <person name="Hu G."/>
            <person name="Conover J."/>
            <person name="Carlson J."/>
            <person name="Shu S."/>
            <person name="Boston L."/>
            <person name="Williams M."/>
            <person name="Peterson D."/>
            <person name="Mcgee K."/>
            <person name="Jones D."/>
            <person name="Wendel J."/>
            <person name="Stelly D."/>
            <person name="Grimwood J."/>
            <person name="Schmutz J."/>
        </authorList>
    </citation>
    <scope>NUCLEOTIDE SEQUENCE [LARGE SCALE GENOMIC DNA]</scope>
    <source>
        <strain evidence="2">7179.01</strain>
    </source>
</reference>
<evidence type="ECO:0000313" key="2">
    <source>
        <dbReference type="EMBL" id="TYH90462.1"/>
    </source>
</evidence>